<feature type="domain" description="4'-phosphopantetheinyl transferase" evidence="12">
    <location>
        <begin position="4"/>
        <end position="119"/>
    </location>
</feature>
<keyword evidence="8 11" id="KW-0460">Magnesium</keyword>
<dbReference type="EC" id="2.7.8.7" evidence="11"/>
<dbReference type="PANTHER" id="PTHR12215">
    <property type="entry name" value="PHOSPHOPANTETHEINE TRANSFERASE"/>
    <property type="match status" value="1"/>
</dbReference>
<evidence type="ECO:0000256" key="1">
    <source>
        <dbReference type="ARBA" id="ARBA00001946"/>
    </source>
</evidence>
<keyword evidence="5 11" id="KW-0808">Transferase</keyword>
<comment type="catalytic activity">
    <reaction evidence="11">
        <text>apo-[ACP] + CoA = holo-[ACP] + adenosine 3',5'-bisphosphate + H(+)</text>
        <dbReference type="Rhea" id="RHEA:12068"/>
        <dbReference type="Rhea" id="RHEA-COMP:9685"/>
        <dbReference type="Rhea" id="RHEA-COMP:9690"/>
        <dbReference type="ChEBI" id="CHEBI:15378"/>
        <dbReference type="ChEBI" id="CHEBI:29999"/>
        <dbReference type="ChEBI" id="CHEBI:57287"/>
        <dbReference type="ChEBI" id="CHEBI:58343"/>
        <dbReference type="ChEBI" id="CHEBI:64479"/>
        <dbReference type="EC" id="2.7.8.7"/>
    </reaction>
</comment>
<dbReference type="NCBIfam" id="TIGR00516">
    <property type="entry name" value="acpS"/>
    <property type="match status" value="1"/>
</dbReference>
<evidence type="ECO:0000256" key="2">
    <source>
        <dbReference type="ARBA" id="ARBA00010990"/>
    </source>
</evidence>
<keyword evidence="14" id="KW-1185">Reference proteome</keyword>
<comment type="similarity">
    <text evidence="2">Belongs to the P-Pant transferase superfamily. Gsp/Sfp/HetI/AcpT family.</text>
</comment>
<accession>A0ABT9JTV6</accession>
<name>A0ABT9JTV6_9PROT</name>
<comment type="caution">
    <text evidence="13">The sequence shown here is derived from an EMBL/GenBank/DDBJ whole genome shotgun (WGS) entry which is preliminary data.</text>
</comment>
<comment type="similarity">
    <text evidence="11">Belongs to the P-Pant transferase superfamily. AcpS family.</text>
</comment>
<evidence type="ECO:0000259" key="12">
    <source>
        <dbReference type="Pfam" id="PF01648"/>
    </source>
</evidence>
<dbReference type="PANTHER" id="PTHR12215:SF10">
    <property type="entry name" value="L-AMINOADIPATE-SEMIALDEHYDE DEHYDROGENASE-PHOSPHOPANTETHEINYL TRANSFERASE"/>
    <property type="match status" value="1"/>
</dbReference>
<feature type="binding site" evidence="11">
    <location>
        <position position="8"/>
    </location>
    <ligand>
        <name>Mg(2+)</name>
        <dbReference type="ChEBI" id="CHEBI:18420"/>
    </ligand>
</feature>
<feature type="binding site" evidence="11">
    <location>
        <position position="57"/>
    </location>
    <ligand>
        <name>Mg(2+)</name>
        <dbReference type="ChEBI" id="CHEBI:18420"/>
    </ligand>
</feature>
<comment type="subcellular location">
    <subcellularLocation>
        <location evidence="11">Cytoplasm</location>
    </subcellularLocation>
</comment>
<evidence type="ECO:0000256" key="9">
    <source>
        <dbReference type="ARBA" id="ARBA00023098"/>
    </source>
</evidence>
<comment type="function">
    <text evidence="11">Transfers the 4'-phosphopantetheine moiety from coenzyme A to a Ser of acyl-carrier-protein.</text>
</comment>
<sequence>MIFGIGTDIVEVERIQSSLDQFGEAFAKRILAESEWPDFQSSQLKARFLAKRFAAKEAFAKAIGTGIRGEVSFQNIAVTHDALGRPLLQLSATLQAFLKQHHIHQSHISISDEKNLALAYVILEMQQD</sequence>
<evidence type="ECO:0000256" key="10">
    <source>
        <dbReference type="ARBA" id="ARBA00023160"/>
    </source>
</evidence>
<dbReference type="HAMAP" id="MF_00101">
    <property type="entry name" value="AcpS"/>
    <property type="match status" value="1"/>
</dbReference>
<evidence type="ECO:0000256" key="6">
    <source>
        <dbReference type="ARBA" id="ARBA00022723"/>
    </source>
</evidence>
<dbReference type="Pfam" id="PF01648">
    <property type="entry name" value="ACPS"/>
    <property type="match status" value="1"/>
</dbReference>
<dbReference type="InterPro" id="IPR004568">
    <property type="entry name" value="Ppantetheine-prot_Trfase_dom"/>
</dbReference>
<dbReference type="InterPro" id="IPR050559">
    <property type="entry name" value="P-Pant_transferase_sf"/>
</dbReference>
<dbReference type="GO" id="GO:0008897">
    <property type="term" value="F:holo-[acyl-carrier-protein] synthase activity"/>
    <property type="evidence" value="ECO:0007669"/>
    <property type="project" value="UniProtKB-EC"/>
</dbReference>
<evidence type="ECO:0000313" key="13">
    <source>
        <dbReference type="EMBL" id="MDP8568005.1"/>
    </source>
</evidence>
<evidence type="ECO:0000256" key="11">
    <source>
        <dbReference type="HAMAP-Rule" id="MF_00101"/>
    </source>
</evidence>
<keyword evidence="10 11" id="KW-0275">Fatty acid biosynthesis</keyword>
<protein>
    <recommendedName>
        <fullName evidence="11">Holo-[acyl-carrier-protein] synthase</fullName>
        <shortName evidence="11">Holo-ACP synthase</shortName>
        <ecNumber evidence="11">2.7.8.7</ecNumber>
    </recommendedName>
    <alternativeName>
        <fullName evidence="11">4'-phosphopantetheinyl transferase AcpS</fullName>
    </alternativeName>
</protein>
<dbReference type="InterPro" id="IPR008278">
    <property type="entry name" value="4-PPantetheinyl_Trfase_dom"/>
</dbReference>
<dbReference type="InterPro" id="IPR002582">
    <property type="entry name" value="ACPS"/>
</dbReference>
<dbReference type="SUPFAM" id="SSF56214">
    <property type="entry name" value="4'-phosphopantetheinyl transferase"/>
    <property type="match status" value="1"/>
</dbReference>
<evidence type="ECO:0000256" key="3">
    <source>
        <dbReference type="ARBA" id="ARBA00022490"/>
    </source>
</evidence>
<evidence type="ECO:0000256" key="7">
    <source>
        <dbReference type="ARBA" id="ARBA00022832"/>
    </source>
</evidence>
<keyword evidence="3 11" id="KW-0963">Cytoplasm</keyword>
<keyword evidence="9 11" id="KW-0443">Lipid metabolism</keyword>
<evidence type="ECO:0000256" key="8">
    <source>
        <dbReference type="ARBA" id="ARBA00022842"/>
    </source>
</evidence>
<dbReference type="NCBIfam" id="TIGR00556">
    <property type="entry name" value="pantethn_trn"/>
    <property type="match status" value="1"/>
</dbReference>
<keyword evidence="4 11" id="KW-0444">Lipid biosynthesis</keyword>
<comment type="cofactor">
    <cofactor evidence="1 11">
        <name>Mg(2+)</name>
        <dbReference type="ChEBI" id="CHEBI:18420"/>
    </cofactor>
</comment>
<evidence type="ECO:0000256" key="4">
    <source>
        <dbReference type="ARBA" id="ARBA00022516"/>
    </source>
</evidence>
<gene>
    <name evidence="11 13" type="primary">acpS</name>
    <name evidence="13" type="ORF">Q9291_09110</name>
</gene>
<proteinExistence type="inferred from homology"/>
<keyword evidence="7 11" id="KW-0276">Fatty acid metabolism</keyword>
<evidence type="ECO:0000313" key="14">
    <source>
        <dbReference type="Proteomes" id="UP001225906"/>
    </source>
</evidence>
<dbReference type="Gene3D" id="3.90.470.20">
    <property type="entry name" value="4'-phosphopantetheinyl transferase domain"/>
    <property type="match status" value="1"/>
</dbReference>
<dbReference type="Proteomes" id="UP001225906">
    <property type="component" value="Unassembled WGS sequence"/>
</dbReference>
<dbReference type="InterPro" id="IPR037143">
    <property type="entry name" value="4-PPantetheinyl_Trfase_dom_sf"/>
</dbReference>
<keyword evidence="6 11" id="KW-0479">Metal-binding</keyword>
<reference evidence="14" key="1">
    <citation type="journal article" date="2019" name="Int. J. Syst. Evol. Microbiol.">
        <title>The Global Catalogue of Microorganisms (GCM) 10K type strain sequencing project: providing services to taxonomists for standard genome sequencing and annotation.</title>
        <authorList>
            <consortium name="The Broad Institute Genomics Platform"/>
            <consortium name="The Broad Institute Genome Sequencing Center for Infectious Disease"/>
            <person name="Wu L."/>
            <person name="Ma J."/>
        </authorList>
    </citation>
    <scope>NUCLEOTIDE SEQUENCE [LARGE SCALE GENOMIC DNA]</scope>
    <source>
        <strain evidence="14">VKM B-3159</strain>
    </source>
</reference>
<evidence type="ECO:0000256" key="5">
    <source>
        <dbReference type="ARBA" id="ARBA00022679"/>
    </source>
</evidence>
<dbReference type="EMBL" id="JAVCAP010000019">
    <property type="protein sequence ID" value="MDP8568005.1"/>
    <property type="molecule type" value="Genomic_DNA"/>
</dbReference>
<organism evidence="13 14">
    <name type="scientific">Methylophilus aquaticus</name>
    <dbReference type="NCBI Taxonomy" id="1971610"/>
    <lineage>
        <taxon>Bacteria</taxon>
        <taxon>Pseudomonadati</taxon>
        <taxon>Pseudomonadota</taxon>
        <taxon>Betaproteobacteria</taxon>
        <taxon>Nitrosomonadales</taxon>
        <taxon>Methylophilaceae</taxon>
        <taxon>Methylophilus</taxon>
    </lineage>
</organism>
<dbReference type="RefSeq" id="WP_306389728.1">
    <property type="nucleotide sequence ID" value="NZ_JAVCAP010000019.1"/>
</dbReference>